<accession>A0A2N6NC72</accession>
<evidence type="ECO:0000313" key="2">
    <source>
        <dbReference type="Proteomes" id="UP000235728"/>
    </source>
</evidence>
<dbReference type="Pfam" id="PF10604">
    <property type="entry name" value="Polyketide_cyc2"/>
    <property type="match status" value="1"/>
</dbReference>
<name>A0A2N6NC72_BEABA</name>
<reference evidence="1 2" key="1">
    <citation type="journal article" date="2016" name="Appl. Microbiol. Biotechnol.">
        <title>Characterization of T-DNA insertion mutants with decreased virulence in the entomopathogenic fungus Beauveria bassiana JEF-007.</title>
        <authorList>
            <person name="Kim S."/>
            <person name="Lee S.J."/>
            <person name="Nai Y.S."/>
            <person name="Yu J.S."/>
            <person name="Lee M.R."/>
            <person name="Yang Y.T."/>
            <person name="Kim J.S."/>
        </authorList>
    </citation>
    <scope>NUCLEOTIDE SEQUENCE [LARGE SCALE GENOMIC DNA]</scope>
    <source>
        <strain evidence="1 2">JEF-007</strain>
    </source>
</reference>
<protein>
    <recommendedName>
        <fullName evidence="3">SRPBCC family protein</fullName>
    </recommendedName>
</protein>
<dbReference type="AlphaFoldDB" id="A0A2N6NC72"/>
<organism evidence="1 2">
    <name type="scientific">Beauveria bassiana</name>
    <name type="common">White muscardine disease fungus</name>
    <name type="synonym">Tritirachium shiotae</name>
    <dbReference type="NCBI Taxonomy" id="176275"/>
    <lineage>
        <taxon>Eukaryota</taxon>
        <taxon>Fungi</taxon>
        <taxon>Dikarya</taxon>
        <taxon>Ascomycota</taxon>
        <taxon>Pezizomycotina</taxon>
        <taxon>Sordariomycetes</taxon>
        <taxon>Hypocreomycetidae</taxon>
        <taxon>Hypocreales</taxon>
        <taxon>Cordycipitaceae</taxon>
        <taxon>Beauveria</taxon>
    </lineage>
</organism>
<dbReference type="CDD" id="cd07821">
    <property type="entry name" value="PYR_PYL_RCAR_like"/>
    <property type="match status" value="1"/>
</dbReference>
<dbReference type="SUPFAM" id="SSF55961">
    <property type="entry name" value="Bet v1-like"/>
    <property type="match status" value="1"/>
</dbReference>
<evidence type="ECO:0008006" key="3">
    <source>
        <dbReference type="Google" id="ProtNLM"/>
    </source>
</evidence>
<dbReference type="InterPro" id="IPR019587">
    <property type="entry name" value="Polyketide_cyclase/dehydratase"/>
</dbReference>
<dbReference type="Gene3D" id="3.30.530.20">
    <property type="match status" value="1"/>
</dbReference>
<proteinExistence type="predicted"/>
<comment type="caution">
    <text evidence="1">The sequence shown here is derived from an EMBL/GenBank/DDBJ whole genome shotgun (WGS) entry which is preliminary data.</text>
</comment>
<gene>
    <name evidence="1" type="ORF">BM221_009034</name>
</gene>
<evidence type="ECO:0000313" key="1">
    <source>
        <dbReference type="EMBL" id="PMB64847.1"/>
    </source>
</evidence>
<dbReference type="OMA" id="YPDMVAF"/>
<dbReference type="InterPro" id="IPR023393">
    <property type="entry name" value="START-like_dom_sf"/>
</dbReference>
<dbReference type="EMBL" id="MRVG01000011">
    <property type="protein sequence ID" value="PMB64847.1"/>
    <property type="molecule type" value="Genomic_DNA"/>
</dbReference>
<sequence>MTFPTELADTQKRKMIPVTTVTQDIDAPIGEVWAIVSAWGSEKLWFPNMMRSSLEGFGVGSVRTLTFKPGDFTVSERLEAVDPLAHTLSYALIRNPDHDRAKYPRGSIVLDDLGGAKTRFTWSCKASWVDENFKAEFVNMITGMYSEAIDCLGKLLAASEER</sequence>
<dbReference type="Proteomes" id="UP000235728">
    <property type="component" value="Unassembled WGS sequence"/>
</dbReference>